<dbReference type="EMBL" id="JAINUG010000003">
    <property type="protein sequence ID" value="KAJ8417893.1"/>
    <property type="molecule type" value="Genomic_DNA"/>
</dbReference>
<comment type="caution">
    <text evidence="2">The sequence shown here is derived from an EMBL/GenBank/DDBJ whole genome shotgun (WGS) entry which is preliminary data.</text>
</comment>
<gene>
    <name evidence="2" type="ORF">AAFF_G00227360</name>
</gene>
<dbReference type="Proteomes" id="UP001221898">
    <property type="component" value="Unassembled WGS sequence"/>
</dbReference>
<dbReference type="AlphaFoldDB" id="A0AAD7TBT5"/>
<proteinExistence type="predicted"/>
<keyword evidence="3" id="KW-1185">Reference proteome</keyword>
<organism evidence="2 3">
    <name type="scientific">Aldrovandia affinis</name>
    <dbReference type="NCBI Taxonomy" id="143900"/>
    <lineage>
        <taxon>Eukaryota</taxon>
        <taxon>Metazoa</taxon>
        <taxon>Chordata</taxon>
        <taxon>Craniata</taxon>
        <taxon>Vertebrata</taxon>
        <taxon>Euteleostomi</taxon>
        <taxon>Actinopterygii</taxon>
        <taxon>Neopterygii</taxon>
        <taxon>Teleostei</taxon>
        <taxon>Notacanthiformes</taxon>
        <taxon>Halosauridae</taxon>
        <taxon>Aldrovandia</taxon>
    </lineage>
</organism>
<name>A0AAD7TBT5_9TELE</name>
<feature type="region of interest" description="Disordered" evidence="1">
    <location>
        <begin position="20"/>
        <end position="41"/>
    </location>
</feature>
<evidence type="ECO:0000313" key="3">
    <source>
        <dbReference type="Proteomes" id="UP001221898"/>
    </source>
</evidence>
<evidence type="ECO:0000313" key="2">
    <source>
        <dbReference type="EMBL" id="KAJ8417893.1"/>
    </source>
</evidence>
<evidence type="ECO:0000256" key="1">
    <source>
        <dbReference type="SAM" id="MobiDB-lite"/>
    </source>
</evidence>
<reference evidence="2" key="1">
    <citation type="journal article" date="2023" name="Science">
        <title>Genome structures resolve the early diversification of teleost fishes.</title>
        <authorList>
            <person name="Parey E."/>
            <person name="Louis A."/>
            <person name="Montfort J."/>
            <person name="Bouchez O."/>
            <person name="Roques C."/>
            <person name="Iampietro C."/>
            <person name="Lluch J."/>
            <person name="Castinel A."/>
            <person name="Donnadieu C."/>
            <person name="Desvignes T."/>
            <person name="Floi Bucao C."/>
            <person name="Jouanno E."/>
            <person name="Wen M."/>
            <person name="Mejri S."/>
            <person name="Dirks R."/>
            <person name="Jansen H."/>
            <person name="Henkel C."/>
            <person name="Chen W.J."/>
            <person name="Zahm M."/>
            <person name="Cabau C."/>
            <person name="Klopp C."/>
            <person name="Thompson A.W."/>
            <person name="Robinson-Rechavi M."/>
            <person name="Braasch I."/>
            <person name="Lecointre G."/>
            <person name="Bobe J."/>
            <person name="Postlethwait J.H."/>
            <person name="Berthelot C."/>
            <person name="Roest Crollius H."/>
            <person name="Guiguen Y."/>
        </authorList>
    </citation>
    <scope>NUCLEOTIDE SEQUENCE</scope>
    <source>
        <strain evidence="2">NC1722</strain>
    </source>
</reference>
<protein>
    <submittedName>
        <fullName evidence="2">Uncharacterized protein</fullName>
    </submittedName>
</protein>
<accession>A0AAD7TBT5</accession>
<sequence length="87" mass="9307">MQYIRSEALPHLGAVLEFQAAESPSDPQGRKRGGFTSVCPGSKSKRHLGILESDSSVQPYSDSSSTEVSPRIPCGNSGAWVLSFLLL</sequence>